<dbReference type="EMBL" id="JABFBC010000001">
    <property type="protein sequence ID" value="NNU79261.1"/>
    <property type="molecule type" value="Genomic_DNA"/>
</dbReference>
<protein>
    <submittedName>
        <fullName evidence="2">Uroporphyrinogen-III synthase</fullName>
    </submittedName>
</protein>
<dbReference type="InterPro" id="IPR036108">
    <property type="entry name" value="4pyrrol_syn_uPrphyn_synt_sf"/>
</dbReference>
<proteinExistence type="predicted"/>
<comment type="caution">
    <text evidence="2">The sequence shown here is derived from an EMBL/GenBank/DDBJ whole genome shotgun (WGS) entry which is preliminary data.</text>
</comment>
<dbReference type="Pfam" id="PF02602">
    <property type="entry name" value="HEM4"/>
    <property type="match status" value="1"/>
</dbReference>
<sequence>MSAQHAPRPRLLIPRPAGQAEAFAETVEAEFPGRFEIVAVPLMEIRFRDAPPDMAGVTDLVFSSANGVAGFLRLSAIRGLRAHCVGPATTGAALEAGFRAAMAGASAAELTARLSALPADPGRRFLHLRGAHAAADLAGALRAAGHDAAEAVIYDQVAVPLADEVVHGLRDGLFDTVMLFSPRSARLLAEAAGAAGIPRATRLLCISDAVARVFPGHACAVAARPDAAAMLALLAEARD</sequence>
<feature type="domain" description="Tetrapyrrole biosynthesis uroporphyrinogen III synthase" evidence="1">
    <location>
        <begin position="35"/>
        <end position="231"/>
    </location>
</feature>
<organism evidence="2 3">
    <name type="scientific">Halovulum dunhuangense</name>
    <dbReference type="NCBI Taxonomy" id="1505036"/>
    <lineage>
        <taxon>Bacteria</taxon>
        <taxon>Pseudomonadati</taxon>
        <taxon>Pseudomonadota</taxon>
        <taxon>Alphaproteobacteria</taxon>
        <taxon>Rhodobacterales</taxon>
        <taxon>Paracoccaceae</taxon>
        <taxon>Halovulum</taxon>
    </lineage>
</organism>
<gene>
    <name evidence="2" type="ORF">HMH01_02315</name>
</gene>
<evidence type="ECO:0000313" key="2">
    <source>
        <dbReference type="EMBL" id="NNU79261.1"/>
    </source>
</evidence>
<dbReference type="InterPro" id="IPR003754">
    <property type="entry name" value="4pyrrol_synth_uPrphyn_synth"/>
</dbReference>
<keyword evidence="3" id="KW-1185">Reference proteome</keyword>
<reference evidence="2 3" key="1">
    <citation type="submission" date="2020-05" db="EMBL/GenBank/DDBJ databases">
        <title>Gimesia benthica sp. nov., a novel planctomycete isolated from a deep-sea water sample of the Northwest Indian Ocean.</title>
        <authorList>
            <person name="Wang J."/>
            <person name="Ruan C."/>
            <person name="Song L."/>
            <person name="Zhu Y."/>
            <person name="Li A."/>
            <person name="Zheng X."/>
            <person name="Wang L."/>
            <person name="Lu Z."/>
            <person name="Huang Y."/>
            <person name="Du W."/>
            <person name="Zhou Y."/>
            <person name="Huang L."/>
            <person name="Dai X."/>
        </authorList>
    </citation>
    <scope>NUCLEOTIDE SEQUENCE [LARGE SCALE GENOMIC DNA]</scope>
    <source>
        <strain evidence="2 3">YYQ-30</strain>
    </source>
</reference>
<evidence type="ECO:0000259" key="1">
    <source>
        <dbReference type="Pfam" id="PF02602"/>
    </source>
</evidence>
<dbReference type="Proteomes" id="UP000572377">
    <property type="component" value="Unassembled WGS sequence"/>
</dbReference>
<accession>A0A849KUI1</accession>
<dbReference type="RefSeq" id="WP_171322077.1">
    <property type="nucleotide sequence ID" value="NZ_JABFBC010000001.1"/>
</dbReference>
<dbReference type="GO" id="GO:0033014">
    <property type="term" value="P:tetrapyrrole biosynthetic process"/>
    <property type="evidence" value="ECO:0007669"/>
    <property type="project" value="InterPro"/>
</dbReference>
<dbReference type="Gene3D" id="3.40.50.10090">
    <property type="match status" value="2"/>
</dbReference>
<name>A0A849KUI1_9RHOB</name>
<dbReference type="CDD" id="cd06578">
    <property type="entry name" value="HemD"/>
    <property type="match status" value="1"/>
</dbReference>
<dbReference type="SUPFAM" id="SSF69618">
    <property type="entry name" value="HemD-like"/>
    <property type="match status" value="1"/>
</dbReference>
<dbReference type="GO" id="GO:0004852">
    <property type="term" value="F:uroporphyrinogen-III synthase activity"/>
    <property type="evidence" value="ECO:0007669"/>
    <property type="project" value="InterPro"/>
</dbReference>
<dbReference type="AlphaFoldDB" id="A0A849KUI1"/>
<evidence type="ECO:0000313" key="3">
    <source>
        <dbReference type="Proteomes" id="UP000572377"/>
    </source>
</evidence>